<reference evidence="2" key="1">
    <citation type="submission" date="2023-06" db="EMBL/GenBank/DDBJ databases">
        <title>Genome-scale phylogeny and comparative genomics of the fungal order Sordariales.</title>
        <authorList>
            <consortium name="Lawrence Berkeley National Laboratory"/>
            <person name="Hensen N."/>
            <person name="Bonometti L."/>
            <person name="Westerberg I."/>
            <person name="Brannstrom I.O."/>
            <person name="Guillou S."/>
            <person name="Cros-Aarteil S."/>
            <person name="Calhoun S."/>
            <person name="Haridas S."/>
            <person name="Kuo A."/>
            <person name="Mondo S."/>
            <person name="Pangilinan J."/>
            <person name="Riley R."/>
            <person name="Labutti K."/>
            <person name="Andreopoulos B."/>
            <person name="Lipzen A."/>
            <person name="Chen C."/>
            <person name="Yanf M."/>
            <person name="Daum C."/>
            <person name="Ng V."/>
            <person name="Clum A."/>
            <person name="Steindorff A."/>
            <person name="Ohm R."/>
            <person name="Martin F."/>
            <person name="Silar P."/>
            <person name="Natvig D."/>
            <person name="Lalanne C."/>
            <person name="Gautier V."/>
            <person name="Ament-Velasquez S.L."/>
            <person name="Kruys A."/>
            <person name="Hutchinson M.I."/>
            <person name="Powell A.J."/>
            <person name="Barry K."/>
            <person name="Miller A.N."/>
            <person name="Grigoriev I.V."/>
            <person name="Debuchy R."/>
            <person name="Gladieux P."/>
            <person name="Thoren M.H."/>
            <person name="Johannesson H."/>
        </authorList>
    </citation>
    <scope>NUCLEOTIDE SEQUENCE</scope>
    <source>
        <strain evidence="2">SMH4607-1</strain>
    </source>
</reference>
<comment type="caution">
    <text evidence="2">The sequence shown here is derived from an EMBL/GenBank/DDBJ whole genome shotgun (WGS) entry which is preliminary data.</text>
</comment>
<sequence>MPRSYQFLQMRPRRYWKLATPVAPILPTRSDMAGGIRIMSRFSKVAGLFARLRVLEVLPTSRYVNLFTRTARFFFIMIFSHWRYLNTTQHLSLNSSHYNHQLLVETSTPSFAPSLRTERRSGPVSSVANRSMTSTTSPSDRLNKAFTMPSASSLSVETSSQGSLAANATHPLTIFSAMSTPISNHSLWPPPLRPARLRPSHRAHGGSSMRRRARSVRCTSPSTRRGPTSGETAARKTSVTSCPHCFCHWSSRFATGSWALLDFFGVETEPILIMPLGWEGRVKP</sequence>
<feature type="compositionally biased region" description="Polar residues" evidence="1">
    <location>
        <begin position="217"/>
        <end position="234"/>
    </location>
</feature>
<dbReference type="EMBL" id="JAUKUA010000006">
    <property type="protein sequence ID" value="KAK0708086.1"/>
    <property type="molecule type" value="Genomic_DNA"/>
</dbReference>
<name>A0AA40A2G7_9PEZI</name>
<feature type="compositionally biased region" description="Polar residues" evidence="1">
    <location>
        <begin position="123"/>
        <end position="140"/>
    </location>
</feature>
<protein>
    <submittedName>
        <fullName evidence="2">Uncharacterized protein</fullName>
    </submittedName>
</protein>
<feature type="compositionally biased region" description="Basic residues" evidence="1">
    <location>
        <begin position="200"/>
        <end position="215"/>
    </location>
</feature>
<feature type="region of interest" description="Disordered" evidence="1">
    <location>
        <begin position="113"/>
        <end position="143"/>
    </location>
</feature>
<gene>
    <name evidence="2" type="ORF">B0H67DRAFT_328025</name>
</gene>
<dbReference type="AlphaFoldDB" id="A0AA40A2G7"/>
<organism evidence="2 3">
    <name type="scientific">Lasiosphaeris hirsuta</name>
    <dbReference type="NCBI Taxonomy" id="260670"/>
    <lineage>
        <taxon>Eukaryota</taxon>
        <taxon>Fungi</taxon>
        <taxon>Dikarya</taxon>
        <taxon>Ascomycota</taxon>
        <taxon>Pezizomycotina</taxon>
        <taxon>Sordariomycetes</taxon>
        <taxon>Sordariomycetidae</taxon>
        <taxon>Sordariales</taxon>
        <taxon>Lasiosphaeriaceae</taxon>
        <taxon>Lasiosphaeris</taxon>
    </lineage>
</organism>
<proteinExistence type="predicted"/>
<evidence type="ECO:0000313" key="2">
    <source>
        <dbReference type="EMBL" id="KAK0708086.1"/>
    </source>
</evidence>
<accession>A0AA40A2G7</accession>
<evidence type="ECO:0000313" key="3">
    <source>
        <dbReference type="Proteomes" id="UP001172102"/>
    </source>
</evidence>
<evidence type="ECO:0000256" key="1">
    <source>
        <dbReference type="SAM" id="MobiDB-lite"/>
    </source>
</evidence>
<feature type="region of interest" description="Disordered" evidence="1">
    <location>
        <begin position="200"/>
        <end position="234"/>
    </location>
</feature>
<keyword evidence="3" id="KW-1185">Reference proteome</keyword>
<dbReference type="Proteomes" id="UP001172102">
    <property type="component" value="Unassembled WGS sequence"/>
</dbReference>